<evidence type="ECO:0000256" key="3">
    <source>
        <dbReference type="ARBA" id="ARBA00022763"/>
    </source>
</evidence>
<keyword evidence="2" id="KW-0436">Ligase</keyword>
<sequence>MVHDEAVFTVDNIKAVSEDSAPRRWIDGKQELRVGEIVTLALTRRESFFSSLLISLKLHRVWLSWAKENMEEVEWPMITRLKIVEVLADFFAKVIENSPDDLSNCAYLCVNRLGPAYKGVELGMPEHTINEIAQVRECVHNTVSSFISDAEIVAWDESAKSFSSLQVLTIGKRTVVPFYR</sequence>
<dbReference type="InterPro" id="IPR036599">
    <property type="entry name" value="DNA_ligase_N_sf"/>
</dbReference>
<feature type="domain" description="DNA ligase ATP-dependent N-terminal" evidence="6">
    <location>
        <begin position="79"/>
        <end position="131"/>
    </location>
</feature>
<dbReference type="PANTHER" id="PTHR45674">
    <property type="entry name" value="DNA LIGASE 1/3 FAMILY MEMBER"/>
    <property type="match status" value="1"/>
</dbReference>
<organism evidence="7 8">
    <name type="scientific">Parelaphostrongylus tenuis</name>
    <name type="common">Meningeal worm</name>
    <dbReference type="NCBI Taxonomy" id="148309"/>
    <lineage>
        <taxon>Eukaryota</taxon>
        <taxon>Metazoa</taxon>
        <taxon>Ecdysozoa</taxon>
        <taxon>Nematoda</taxon>
        <taxon>Chromadorea</taxon>
        <taxon>Rhabditida</taxon>
        <taxon>Rhabditina</taxon>
        <taxon>Rhabditomorpha</taxon>
        <taxon>Strongyloidea</taxon>
        <taxon>Metastrongylidae</taxon>
        <taxon>Parelaphostrongylus</taxon>
    </lineage>
</organism>
<evidence type="ECO:0000313" key="8">
    <source>
        <dbReference type="Proteomes" id="UP001196413"/>
    </source>
</evidence>
<keyword evidence="4" id="KW-0233">DNA recombination</keyword>
<dbReference type="GO" id="GO:0003677">
    <property type="term" value="F:DNA binding"/>
    <property type="evidence" value="ECO:0007669"/>
    <property type="project" value="InterPro"/>
</dbReference>
<dbReference type="EMBL" id="JAHQIW010007008">
    <property type="protein sequence ID" value="KAJ1371598.1"/>
    <property type="molecule type" value="Genomic_DNA"/>
</dbReference>
<reference evidence="7" key="1">
    <citation type="submission" date="2021-06" db="EMBL/GenBank/DDBJ databases">
        <title>Parelaphostrongylus tenuis whole genome reference sequence.</title>
        <authorList>
            <person name="Garwood T.J."/>
            <person name="Larsen P.A."/>
            <person name="Fountain-Jones N.M."/>
            <person name="Garbe J.R."/>
            <person name="Macchietto M.G."/>
            <person name="Kania S.A."/>
            <person name="Gerhold R.W."/>
            <person name="Richards J.E."/>
            <person name="Wolf T.M."/>
        </authorList>
    </citation>
    <scope>NUCLEOTIDE SEQUENCE</scope>
    <source>
        <strain evidence="7">MNPRO001-30</strain>
        <tissue evidence="7">Meninges</tissue>
    </source>
</reference>
<evidence type="ECO:0000313" key="7">
    <source>
        <dbReference type="EMBL" id="KAJ1371598.1"/>
    </source>
</evidence>
<dbReference type="GO" id="GO:0003910">
    <property type="term" value="F:DNA ligase (ATP) activity"/>
    <property type="evidence" value="ECO:0007669"/>
    <property type="project" value="InterPro"/>
</dbReference>
<dbReference type="GO" id="GO:0006310">
    <property type="term" value="P:DNA recombination"/>
    <property type="evidence" value="ECO:0007669"/>
    <property type="project" value="UniProtKB-KW"/>
</dbReference>
<evidence type="ECO:0000256" key="2">
    <source>
        <dbReference type="ARBA" id="ARBA00022598"/>
    </source>
</evidence>
<dbReference type="Pfam" id="PF04675">
    <property type="entry name" value="DNA_ligase_A_N"/>
    <property type="match status" value="1"/>
</dbReference>
<evidence type="ECO:0000256" key="5">
    <source>
        <dbReference type="ARBA" id="ARBA00023204"/>
    </source>
</evidence>
<dbReference type="Proteomes" id="UP001196413">
    <property type="component" value="Unassembled WGS sequence"/>
</dbReference>
<name>A0AAD5R8U9_PARTN</name>
<dbReference type="GO" id="GO:0006281">
    <property type="term" value="P:DNA repair"/>
    <property type="evidence" value="ECO:0007669"/>
    <property type="project" value="UniProtKB-KW"/>
</dbReference>
<dbReference type="GO" id="GO:0005634">
    <property type="term" value="C:nucleus"/>
    <property type="evidence" value="ECO:0007669"/>
    <property type="project" value="TreeGrafter"/>
</dbReference>
<evidence type="ECO:0000259" key="6">
    <source>
        <dbReference type="Pfam" id="PF04675"/>
    </source>
</evidence>
<dbReference type="InterPro" id="IPR012308">
    <property type="entry name" value="DNA_ligase_ATP-dep_N"/>
</dbReference>
<accession>A0AAD5R8U9</accession>
<dbReference type="GO" id="GO:1903461">
    <property type="term" value="P:Okazaki fragment processing involved in mitotic DNA replication"/>
    <property type="evidence" value="ECO:0007669"/>
    <property type="project" value="TreeGrafter"/>
</dbReference>
<evidence type="ECO:0000256" key="4">
    <source>
        <dbReference type="ARBA" id="ARBA00023172"/>
    </source>
</evidence>
<comment type="similarity">
    <text evidence="1">Belongs to the ATP-dependent DNA ligase family.</text>
</comment>
<keyword evidence="8" id="KW-1185">Reference proteome</keyword>
<comment type="caution">
    <text evidence="7">The sequence shown here is derived from an EMBL/GenBank/DDBJ whole genome shotgun (WGS) entry which is preliminary data.</text>
</comment>
<protein>
    <recommendedName>
        <fullName evidence="6">DNA ligase ATP-dependent N-terminal domain-containing protein</fullName>
    </recommendedName>
</protein>
<dbReference type="AlphaFoldDB" id="A0AAD5R8U9"/>
<proteinExistence type="inferred from homology"/>
<keyword evidence="5" id="KW-0234">DNA repair</keyword>
<dbReference type="PANTHER" id="PTHR45674:SF4">
    <property type="entry name" value="DNA LIGASE 1"/>
    <property type="match status" value="1"/>
</dbReference>
<dbReference type="SUPFAM" id="SSF117018">
    <property type="entry name" value="ATP-dependent DNA ligase DNA-binding domain"/>
    <property type="match status" value="1"/>
</dbReference>
<keyword evidence="3" id="KW-0227">DNA damage</keyword>
<dbReference type="Gene3D" id="1.10.3260.10">
    <property type="entry name" value="DNA ligase, ATP-dependent, N-terminal domain"/>
    <property type="match status" value="1"/>
</dbReference>
<dbReference type="GO" id="GO:0005739">
    <property type="term" value="C:mitochondrion"/>
    <property type="evidence" value="ECO:0007669"/>
    <property type="project" value="TreeGrafter"/>
</dbReference>
<evidence type="ECO:0000256" key="1">
    <source>
        <dbReference type="ARBA" id="ARBA00007572"/>
    </source>
</evidence>
<dbReference type="InterPro" id="IPR050191">
    <property type="entry name" value="ATP-dep_DNA_ligase"/>
</dbReference>
<gene>
    <name evidence="7" type="ORF">KIN20_033581</name>
</gene>